<organism evidence="1 2">
    <name type="scientific">Candidatus Roizmanbacteria bacterium RIFOXYD1_FULL_38_12</name>
    <dbReference type="NCBI Taxonomy" id="1802093"/>
    <lineage>
        <taxon>Bacteria</taxon>
        <taxon>Candidatus Roizmaniibacteriota</taxon>
    </lineage>
</organism>
<dbReference type="AlphaFoldDB" id="A0A1F7KZD5"/>
<gene>
    <name evidence="1" type="ORF">A3K52_00410</name>
</gene>
<proteinExistence type="predicted"/>
<evidence type="ECO:0000313" key="2">
    <source>
        <dbReference type="Proteomes" id="UP000177050"/>
    </source>
</evidence>
<dbReference type="Proteomes" id="UP000177050">
    <property type="component" value="Unassembled WGS sequence"/>
</dbReference>
<sequence length="185" mass="20566">MPSLHEDMRYETVFGVNGESLKQTPHYFHVTISEGQSLWGDALGLAENVKTSMDPLFYSRNGDNLGLTVQEVGKFGASAVTWKDTKTNETRLLMMTDGYNIVVPDPSFLPIGDQCCNDASGINIGIQGHDDLSSYQKSMPWVNAVLTKLGMNNGKTAEPLTIEEMAGHMRRKINEAQIKNRRSHF</sequence>
<protein>
    <submittedName>
        <fullName evidence="1">Uncharacterized protein</fullName>
    </submittedName>
</protein>
<evidence type="ECO:0000313" key="1">
    <source>
        <dbReference type="EMBL" id="OGK73252.1"/>
    </source>
</evidence>
<accession>A0A1F7KZD5</accession>
<comment type="caution">
    <text evidence="1">The sequence shown here is derived from an EMBL/GenBank/DDBJ whole genome shotgun (WGS) entry which is preliminary data.</text>
</comment>
<dbReference type="EMBL" id="MGBR01000001">
    <property type="protein sequence ID" value="OGK73252.1"/>
    <property type="molecule type" value="Genomic_DNA"/>
</dbReference>
<reference evidence="1 2" key="1">
    <citation type="journal article" date="2016" name="Nat. Commun.">
        <title>Thousands of microbial genomes shed light on interconnected biogeochemical processes in an aquifer system.</title>
        <authorList>
            <person name="Anantharaman K."/>
            <person name="Brown C.T."/>
            <person name="Hug L.A."/>
            <person name="Sharon I."/>
            <person name="Castelle C.J."/>
            <person name="Probst A.J."/>
            <person name="Thomas B.C."/>
            <person name="Singh A."/>
            <person name="Wilkins M.J."/>
            <person name="Karaoz U."/>
            <person name="Brodie E.L."/>
            <person name="Williams K.H."/>
            <person name="Hubbard S.S."/>
            <person name="Banfield J.F."/>
        </authorList>
    </citation>
    <scope>NUCLEOTIDE SEQUENCE [LARGE SCALE GENOMIC DNA]</scope>
</reference>
<name>A0A1F7KZD5_9BACT</name>